<reference evidence="8 9" key="2">
    <citation type="submission" date="2012-08" db="EMBL/GenBank/DDBJ databases">
        <title>The Genome Sequence of Turicella otitidis ATCC 51513.</title>
        <authorList>
            <consortium name="The Broad Institute Genome Sequencing Platform"/>
            <person name="Earl A."/>
            <person name="Ward D."/>
            <person name="Feldgarden M."/>
            <person name="Gevers D."/>
            <person name="Huys G."/>
            <person name="Walker B."/>
            <person name="Young S.K."/>
            <person name="Zeng Q."/>
            <person name="Gargeya S."/>
            <person name="Fitzgerald M."/>
            <person name="Haas B."/>
            <person name="Abouelleil A."/>
            <person name="Alvarado L."/>
            <person name="Arachchi H.M."/>
            <person name="Berlin A.M."/>
            <person name="Chapman S.B."/>
            <person name="Goldberg J."/>
            <person name="Griggs A."/>
            <person name="Gujja S."/>
            <person name="Hansen M."/>
            <person name="Howarth C."/>
            <person name="Imamovic A."/>
            <person name="Larimer J."/>
            <person name="McCowen C."/>
            <person name="Montmayeur A."/>
            <person name="Murphy C."/>
            <person name="Neiman D."/>
            <person name="Pearson M."/>
            <person name="Priest M."/>
            <person name="Roberts A."/>
            <person name="Saif S."/>
            <person name="Shea T."/>
            <person name="Sisk P."/>
            <person name="Sykes S."/>
            <person name="Wortman J."/>
            <person name="Nusbaum C."/>
            <person name="Birren B."/>
        </authorList>
    </citation>
    <scope>NUCLEOTIDE SEQUENCE [LARGE SCALE GENOMIC DNA]</scope>
    <source>
        <strain evidence="8 9">ATCC 51513</strain>
    </source>
</reference>
<gene>
    <name evidence="7" type="ORF">BN46_0704</name>
    <name evidence="8" type="ORF">HMPREF9719_00808</name>
</gene>
<dbReference type="eggNOG" id="COG0834">
    <property type="taxonomic scope" value="Bacteria"/>
</dbReference>
<dbReference type="HOGENOM" id="CLU_019602_18_1_11"/>
<keyword evidence="3 5" id="KW-0732">Signal</keyword>
<evidence type="ECO:0000256" key="5">
    <source>
        <dbReference type="SAM" id="SignalP"/>
    </source>
</evidence>
<evidence type="ECO:0000313" key="8">
    <source>
        <dbReference type="EMBL" id="EJZ82287.1"/>
    </source>
</evidence>
<evidence type="ECO:0000259" key="6">
    <source>
        <dbReference type="SMART" id="SM00062"/>
    </source>
</evidence>
<dbReference type="PANTHER" id="PTHR35936:SF17">
    <property type="entry name" value="ARGININE-BINDING EXTRACELLULAR PROTEIN ARTP"/>
    <property type="match status" value="1"/>
</dbReference>
<dbReference type="PATRIC" id="fig|883169.3.peg.776"/>
<dbReference type="InterPro" id="IPR001638">
    <property type="entry name" value="Solute-binding_3/MltF_N"/>
</dbReference>
<keyword evidence="9" id="KW-1185">Reference proteome</keyword>
<comment type="similarity">
    <text evidence="2 4">Belongs to the bacterial solute-binding protein 3 family.</text>
</comment>
<feature type="signal peptide" evidence="5">
    <location>
        <begin position="1"/>
        <end position="28"/>
    </location>
</feature>
<sequence length="306" mass="32242">MSPAPMSSRPLKAAAGTLTAGAAALGLAACVTNVEPALPPGWEEITPPAQADIQALVPEGVDHITVGTNPPFPPFQFKEPGGQIVGFEMDLARAVAATMGLDFSIREQEFSLILPAVDAGTIEFGASGFTDTPERQENYDFVDFIYAGLQWSKPVDGDDVDPEHPCGLTVAVQRTTVAETDEARPKDEACQAAGEDPVEVLAYDTNDAAATAAIVGRADAFIADAPVIAWAMERSEGRLEPIGEQLDAAPYGFALAKDSELTDAVLAAMDYLIESGYYEEILAQWNIEDGLLTEPMLNAKPAASAG</sequence>
<dbReference type="SMART" id="SM00062">
    <property type="entry name" value="PBPb"/>
    <property type="match status" value="1"/>
</dbReference>
<dbReference type="STRING" id="29321.AAV33_02600"/>
<name>I7L8W9_9CORY</name>
<evidence type="ECO:0000256" key="4">
    <source>
        <dbReference type="RuleBase" id="RU003744"/>
    </source>
</evidence>
<dbReference type="CDD" id="cd01004">
    <property type="entry name" value="PBP2_MidA_like"/>
    <property type="match status" value="1"/>
</dbReference>
<dbReference type="AlphaFoldDB" id="I7L8W9"/>
<dbReference type="GO" id="GO:0030313">
    <property type="term" value="C:cell envelope"/>
    <property type="evidence" value="ECO:0007669"/>
    <property type="project" value="UniProtKB-SubCell"/>
</dbReference>
<evidence type="ECO:0000256" key="1">
    <source>
        <dbReference type="ARBA" id="ARBA00004196"/>
    </source>
</evidence>
<evidence type="ECO:0000313" key="9">
    <source>
        <dbReference type="Proteomes" id="UP000006078"/>
    </source>
</evidence>
<comment type="subcellular location">
    <subcellularLocation>
        <location evidence="1">Cell envelope</location>
    </subcellularLocation>
</comment>
<organism evidence="7 10">
    <name type="scientific">Corynebacterium otitidis ATCC 51513</name>
    <dbReference type="NCBI Taxonomy" id="883169"/>
    <lineage>
        <taxon>Bacteria</taxon>
        <taxon>Bacillati</taxon>
        <taxon>Actinomycetota</taxon>
        <taxon>Actinomycetes</taxon>
        <taxon>Mycobacteriales</taxon>
        <taxon>Corynebacteriaceae</taxon>
        <taxon>Corynebacterium</taxon>
    </lineage>
</organism>
<protein>
    <submittedName>
        <fullName evidence="7">Glutamine-binding periplasmic protein</fullName>
    </submittedName>
</protein>
<comment type="caution">
    <text evidence="7">The sequence shown here is derived from an EMBL/GenBank/DDBJ whole genome shotgun (WGS) entry which is preliminary data.</text>
</comment>
<dbReference type="OrthoDB" id="9762169at2"/>
<dbReference type="Pfam" id="PF00497">
    <property type="entry name" value="SBP_bac_3"/>
    <property type="match status" value="1"/>
</dbReference>
<feature type="domain" description="Solute-binding protein family 3/N-terminal" evidence="6">
    <location>
        <begin position="63"/>
        <end position="289"/>
    </location>
</feature>
<dbReference type="RefSeq" id="WP_004600698.1">
    <property type="nucleotide sequence ID" value="NZ_HF541866.1"/>
</dbReference>
<dbReference type="Proteomes" id="UP000011016">
    <property type="component" value="Unassembled WGS sequence"/>
</dbReference>
<evidence type="ECO:0000313" key="7">
    <source>
        <dbReference type="EMBL" id="CCI83437.1"/>
    </source>
</evidence>
<evidence type="ECO:0000256" key="2">
    <source>
        <dbReference type="ARBA" id="ARBA00010333"/>
    </source>
</evidence>
<dbReference type="EMBL" id="AHAE01000036">
    <property type="protein sequence ID" value="EJZ82287.1"/>
    <property type="molecule type" value="Genomic_DNA"/>
</dbReference>
<accession>I7L8W9</accession>
<proteinExistence type="inferred from homology"/>
<dbReference type="InterPro" id="IPR018313">
    <property type="entry name" value="SBP_3_CS"/>
</dbReference>
<evidence type="ECO:0000256" key="3">
    <source>
        <dbReference type="ARBA" id="ARBA00022729"/>
    </source>
</evidence>
<dbReference type="EMBL" id="CAJZ01000103">
    <property type="protein sequence ID" value="CCI83437.1"/>
    <property type="molecule type" value="Genomic_DNA"/>
</dbReference>
<dbReference type="Proteomes" id="UP000006078">
    <property type="component" value="Unassembled WGS sequence"/>
</dbReference>
<feature type="chain" id="PRO_5038286654" evidence="5">
    <location>
        <begin position="29"/>
        <end position="306"/>
    </location>
</feature>
<reference evidence="7 10" key="1">
    <citation type="journal article" date="2012" name="J. Bacteriol.">
        <title>Draft Genome Sequence of Turicella otitidis ATCC 51513, Isolated from Middle Ear Fluid from a Child with Otitis Media.</title>
        <authorList>
            <person name="Brinkrolf K."/>
            <person name="Schneider J."/>
            <person name="Knecht M."/>
            <person name="Ruckert C."/>
            <person name="Tauch A."/>
        </authorList>
    </citation>
    <scope>NUCLEOTIDE SEQUENCE [LARGE SCALE GENOMIC DNA]</scope>
    <source>
        <strain evidence="7 10">ATCC 51513</strain>
    </source>
</reference>
<dbReference type="PANTHER" id="PTHR35936">
    <property type="entry name" value="MEMBRANE-BOUND LYTIC MUREIN TRANSGLYCOSYLASE F"/>
    <property type="match status" value="1"/>
</dbReference>
<dbReference type="PROSITE" id="PS01039">
    <property type="entry name" value="SBP_BACTERIAL_3"/>
    <property type="match status" value="1"/>
</dbReference>
<evidence type="ECO:0000313" key="10">
    <source>
        <dbReference type="Proteomes" id="UP000011016"/>
    </source>
</evidence>
<dbReference type="Gene3D" id="3.40.190.10">
    <property type="entry name" value="Periplasmic binding protein-like II"/>
    <property type="match status" value="2"/>
</dbReference>
<dbReference type="SUPFAM" id="SSF53850">
    <property type="entry name" value="Periplasmic binding protein-like II"/>
    <property type="match status" value="1"/>
</dbReference>